<dbReference type="GO" id="GO:0003677">
    <property type="term" value="F:DNA binding"/>
    <property type="evidence" value="ECO:0007669"/>
    <property type="project" value="UniProtKB-UniRule"/>
</dbReference>
<dbReference type="AlphaFoldDB" id="L0F5W8"/>
<dbReference type="RefSeq" id="WP_015262219.1">
    <property type="nucleotide sequence ID" value="NC_019903.1"/>
</dbReference>
<keyword evidence="4" id="KW-1185">Reference proteome</keyword>
<dbReference type="HOGENOM" id="CLU_158484_0_1_9"/>
<evidence type="ECO:0000313" key="3">
    <source>
        <dbReference type="EMBL" id="AGA69229.1"/>
    </source>
</evidence>
<feature type="domain" description="SpoVT-AbrB" evidence="2">
    <location>
        <begin position="4"/>
        <end position="50"/>
    </location>
</feature>
<evidence type="ECO:0000259" key="2">
    <source>
        <dbReference type="PROSITE" id="PS51740"/>
    </source>
</evidence>
<dbReference type="InterPro" id="IPR037914">
    <property type="entry name" value="SpoVT-AbrB_sf"/>
</dbReference>
<dbReference type="PROSITE" id="PS51740">
    <property type="entry name" value="SPOVT_ABRB"/>
    <property type="match status" value="1"/>
</dbReference>
<accession>L0F5W8</accession>
<dbReference type="OrthoDB" id="9782993at2"/>
<protein>
    <submittedName>
        <fullName evidence="3">Looped-hinge helix DNA binding domain, AbrB family</fullName>
    </submittedName>
</protein>
<gene>
    <name evidence="3" type="ordered locus">Desdi_1753</name>
</gene>
<dbReference type="Pfam" id="PF04014">
    <property type="entry name" value="MazE_antitoxin"/>
    <property type="match status" value="1"/>
</dbReference>
<dbReference type="NCBIfam" id="TIGR01439">
    <property type="entry name" value="lp_hng_hel_AbrB"/>
    <property type="match status" value="1"/>
</dbReference>
<sequence length="80" mass="9010">MKVITTRKIDELGRVVLPIELRTSLDIQSGDEIDICTNEKGTIVLHKATERCVFCKGKDNLIHVMDKHVCTSCKEIINKA</sequence>
<dbReference type="Proteomes" id="UP000010797">
    <property type="component" value="Chromosome"/>
</dbReference>
<dbReference type="SMART" id="SM00966">
    <property type="entry name" value="SpoVT_AbrB"/>
    <property type="match status" value="1"/>
</dbReference>
<dbReference type="PANTHER" id="PTHR34860">
    <property type="entry name" value="REPRESSOR-LIKE PROTEIN SSO7C3"/>
    <property type="match status" value="1"/>
</dbReference>
<evidence type="ECO:0000313" key="4">
    <source>
        <dbReference type="Proteomes" id="UP000010797"/>
    </source>
</evidence>
<dbReference type="SUPFAM" id="SSF89447">
    <property type="entry name" value="AbrB/MazE/MraZ-like"/>
    <property type="match status" value="1"/>
</dbReference>
<dbReference type="Gene3D" id="2.10.260.10">
    <property type="match status" value="1"/>
</dbReference>
<organism evidence="3 4">
    <name type="scientific">Desulfitobacterium dichloroeliminans (strain LMG P-21439 / DCA1)</name>
    <dbReference type="NCBI Taxonomy" id="871963"/>
    <lineage>
        <taxon>Bacteria</taxon>
        <taxon>Bacillati</taxon>
        <taxon>Bacillota</taxon>
        <taxon>Clostridia</taxon>
        <taxon>Eubacteriales</taxon>
        <taxon>Desulfitobacteriaceae</taxon>
        <taxon>Desulfitobacterium</taxon>
    </lineage>
</organism>
<proteinExistence type="predicted"/>
<dbReference type="PANTHER" id="PTHR34860:SF6">
    <property type="entry name" value="REPRESSOR-LIKE PROTEIN SSO7C3"/>
    <property type="match status" value="1"/>
</dbReference>
<name>L0F5W8_DESDL</name>
<dbReference type="eggNOG" id="COG2002">
    <property type="taxonomic scope" value="Bacteria"/>
</dbReference>
<evidence type="ECO:0000256" key="1">
    <source>
        <dbReference type="PROSITE-ProRule" id="PRU01076"/>
    </source>
</evidence>
<dbReference type="InterPro" id="IPR007159">
    <property type="entry name" value="SpoVT-AbrB_dom"/>
</dbReference>
<dbReference type="EMBL" id="CP003344">
    <property type="protein sequence ID" value="AGA69229.1"/>
    <property type="molecule type" value="Genomic_DNA"/>
</dbReference>
<dbReference type="STRING" id="871963.Desdi_1753"/>
<reference evidence="4" key="1">
    <citation type="submission" date="2012-02" db="EMBL/GenBank/DDBJ databases">
        <title>Complete sequence of Desulfitobacterium dichloroeliminans LMG P-21439.</title>
        <authorList>
            <person name="Lucas S."/>
            <person name="Han J."/>
            <person name="Lapidus A."/>
            <person name="Cheng J.-F."/>
            <person name="Goodwin L."/>
            <person name="Pitluck S."/>
            <person name="Peters L."/>
            <person name="Ovchinnikova G."/>
            <person name="Teshima H."/>
            <person name="Detter J.C."/>
            <person name="Han C."/>
            <person name="Tapia R."/>
            <person name="Land M."/>
            <person name="Hauser L."/>
            <person name="Kyrpides N."/>
            <person name="Ivanova N."/>
            <person name="Pagani I."/>
            <person name="Kruse T."/>
            <person name="de Vos W.M."/>
            <person name="Boon N."/>
            <person name="Smidt H."/>
            <person name="Woyke T."/>
        </authorList>
    </citation>
    <scope>NUCLEOTIDE SEQUENCE [LARGE SCALE GENOMIC DNA]</scope>
    <source>
        <strain evidence="4">LMG P-21439 / DCA1</strain>
    </source>
</reference>
<dbReference type="KEGG" id="ddl:Desdi_1753"/>
<dbReference type="InterPro" id="IPR052975">
    <property type="entry name" value="Repressor-like_regulatory"/>
</dbReference>
<keyword evidence="1" id="KW-0238">DNA-binding</keyword>